<protein>
    <recommendedName>
        <fullName evidence="5">Transmembrane protein</fullName>
    </recommendedName>
</protein>
<accession>A0AAD8YAH9</accession>
<evidence type="ECO:0000313" key="3">
    <source>
        <dbReference type="EMBL" id="KAK1741485.1"/>
    </source>
</evidence>
<feature type="region of interest" description="Disordered" evidence="1">
    <location>
        <begin position="1"/>
        <end position="33"/>
    </location>
</feature>
<feature type="compositionally biased region" description="Low complexity" evidence="1">
    <location>
        <begin position="8"/>
        <end position="21"/>
    </location>
</feature>
<evidence type="ECO:0000256" key="1">
    <source>
        <dbReference type="SAM" id="MobiDB-lite"/>
    </source>
</evidence>
<keyword evidence="4" id="KW-1185">Reference proteome</keyword>
<keyword evidence="2" id="KW-1133">Transmembrane helix</keyword>
<comment type="caution">
    <text evidence="3">The sequence shown here is derived from an EMBL/GenBank/DDBJ whole genome shotgun (WGS) entry which is preliminary data.</text>
</comment>
<name>A0AAD8YAH9_9STRA</name>
<gene>
    <name evidence="3" type="ORF">QTG54_007963</name>
</gene>
<dbReference type="EMBL" id="JATAAI010000013">
    <property type="protein sequence ID" value="KAK1741485.1"/>
    <property type="molecule type" value="Genomic_DNA"/>
</dbReference>
<feature type="region of interest" description="Disordered" evidence="1">
    <location>
        <begin position="84"/>
        <end position="119"/>
    </location>
</feature>
<dbReference type="AlphaFoldDB" id="A0AAD8YAH9"/>
<dbReference type="Proteomes" id="UP001224775">
    <property type="component" value="Unassembled WGS sequence"/>
</dbReference>
<organism evidence="3 4">
    <name type="scientific">Skeletonema marinoi</name>
    <dbReference type="NCBI Taxonomy" id="267567"/>
    <lineage>
        <taxon>Eukaryota</taxon>
        <taxon>Sar</taxon>
        <taxon>Stramenopiles</taxon>
        <taxon>Ochrophyta</taxon>
        <taxon>Bacillariophyta</taxon>
        <taxon>Coscinodiscophyceae</taxon>
        <taxon>Thalassiosirophycidae</taxon>
        <taxon>Thalassiosirales</taxon>
        <taxon>Skeletonemataceae</taxon>
        <taxon>Skeletonema</taxon>
        <taxon>Skeletonema marinoi-dohrnii complex</taxon>
    </lineage>
</organism>
<keyword evidence="2" id="KW-0812">Transmembrane</keyword>
<evidence type="ECO:0000313" key="4">
    <source>
        <dbReference type="Proteomes" id="UP001224775"/>
    </source>
</evidence>
<evidence type="ECO:0000256" key="2">
    <source>
        <dbReference type="SAM" id="Phobius"/>
    </source>
</evidence>
<evidence type="ECO:0008006" key="5">
    <source>
        <dbReference type="Google" id="ProtNLM"/>
    </source>
</evidence>
<keyword evidence="2" id="KW-0472">Membrane</keyword>
<proteinExistence type="predicted"/>
<sequence>MVLRTRIGPDGSIISDGDGSSSSGGGGGGGGRRRLCPTSVDTFGFHLELKHFAIVLLLVSVTMGPIGTILFLSFLSIYTYYQRRSNGSGGGGSNKWKDGKATGKNIKGVGDLPKAPKGG</sequence>
<reference evidence="3" key="1">
    <citation type="submission" date="2023-06" db="EMBL/GenBank/DDBJ databases">
        <title>Survivors Of The Sea: Transcriptome response of Skeletonema marinoi to long-term dormancy.</title>
        <authorList>
            <person name="Pinder M.I.M."/>
            <person name="Kourtchenko O."/>
            <person name="Robertson E.K."/>
            <person name="Larsson T."/>
            <person name="Maumus F."/>
            <person name="Osuna-Cruz C.M."/>
            <person name="Vancaester E."/>
            <person name="Stenow R."/>
            <person name="Vandepoele K."/>
            <person name="Ploug H."/>
            <person name="Bruchert V."/>
            <person name="Godhe A."/>
            <person name="Topel M."/>
        </authorList>
    </citation>
    <scope>NUCLEOTIDE SEQUENCE</scope>
    <source>
        <strain evidence="3">R05AC</strain>
    </source>
</reference>
<feature type="transmembrane region" description="Helical" evidence="2">
    <location>
        <begin position="52"/>
        <end position="78"/>
    </location>
</feature>